<organism evidence="2 3">
    <name type="scientific">Bacteroides ovatus</name>
    <dbReference type="NCBI Taxonomy" id="28116"/>
    <lineage>
        <taxon>Bacteria</taxon>
        <taxon>Pseudomonadati</taxon>
        <taxon>Bacteroidota</taxon>
        <taxon>Bacteroidia</taxon>
        <taxon>Bacteroidales</taxon>
        <taxon>Bacteroidaceae</taxon>
        <taxon>Bacteroides</taxon>
    </lineage>
</organism>
<keyword evidence="1" id="KW-0812">Transmembrane</keyword>
<accession>A0AAP3ST15</accession>
<keyword evidence="1" id="KW-1133">Transmembrane helix</keyword>
<proteinExistence type="predicted"/>
<dbReference type="EMBL" id="JAQNWR010000011">
    <property type="protein sequence ID" value="MDC2409447.1"/>
    <property type="molecule type" value="Genomic_DNA"/>
</dbReference>
<dbReference type="RefSeq" id="WP_229070478.1">
    <property type="nucleotide sequence ID" value="NZ_BAABYJ010000002.1"/>
</dbReference>
<gene>
    <name evidence="2" type="ORF">PO240_16350</name>
</gene>
<evidence type="ECO:0000313" key="2">
    <source>
        <dbReference type="EMBL" id="MDC2409447.1"/>
    </source>
</evidence>
<evidence type="ECO:0000256" key="1">
    <source>
        <dbReference type="SAM" id="Phobius"/>
    </source>
</evidence>
<name>A0AAP3ST15_BACOV</name>
<reference evidence="2" key="1">
    <citation type="submission" date="2022-10" db="EMBL/GenBank/DDBJ databases">
        <title>Human gut microbiome strain richness.</title>
        <authorList>
            <person name="Chen-Liaw A."/>
        </authorList>
    </citation>
    <scope>NUCLEOTIDE SEQUENCE</scope>
    <source>
        <strain evidence="2">F7_m1001271B151109d0_201107</strain>
    </source>
</reference>
<evidence type="ECO:0000313" key="3">
    <source>
        <dbReference type="Proteomes" id="UP001214017"/>
    </source>
</evidence>
<dbReference type="AlphaFoldDB" id="A0AAP3ST15"/>
<feature type="transmembrane region" description="Helical" evidence="1">
    <location>
        <begin position="12"/>
        <end position="33"/>
    </location>
</feature>
<dbReference type="Proteomes" id="UP001214017">
    <property type="component" value="Unassembled WGS sequence"/>
</dbReference>
<protein>
    <recommendedName>
        <fullName evidence="4">HTH luxR-type domain-containing protein</fullName>
    </recommendedName>
</protein>
<comment type="caution">
    <text evidence="2">The sequence shown here is derived from an EMBL/GenBank/DDBJ whole genome shotgun (WGS) entry which is preliminary data.</text>
</comment>
<evidence type="ECO:0008006" key="4">
    <source>
        <dbReference type="Google" id="ProtNLM"/>
    </source>
</evidence>
<feature type="transmembrane region" description="Helical" evidence="1">
    <location>
        <begin position="107"/>
        <end position="130"/>
    </location>
</feature>
<keyword evidence="1" id="KW-0472">Membrane</keyword>
<sequence length="266" mass="30316">MMKQSIYSFKQLLSGGLLCCAILLAAYIFQAFFPEMYVDAFSSSIHLSMWLTLFVGALLWTFREREAHGIPSEITDWQCIAAFLLITADQIYVVMPKEIHQEVALALSTYTIPTLVVVGILIAGIIKYSISLYQKLQNERQQSIIQSQKLQQLLASPLSTQRGISLVRKLIENKSIAQLSAQDYLSLVEGCRTIDPDFFCWLKSQNFQLPPRDIVLCVLIRMYKTKEEILSVLCVSDGSYRTMRSRARKRLGIVDKELEAFLLEID</sequence>
<feature type="transmembrane region" description="Helical" evidence="1">
    <location>
        <begin position="45"/>
        <end position="62"/>
    </location>
</feature>